<keyword evidence="3 7" id="KW-0808">Transferase</keyword>
<dbReference type="Proteomes" id="UP000610960">
    <property type="component" value="Unassembled WGS sequence"/>
</dbReference>
<evidence type="ECO:0000256" key="4">
    <source>
        <dbReference type="ARBA" id="ARBA00022691"/>
    </source>
</evidence>
<keyword evidence="10" id="KW-1185">Reference proteome</keyword>
<gene>
    <name evidence="7" type="primary">taw3</name>
    <name evidence="9" type="ORF">GCM10007981_12830</name>
</gene>
<evidence type="ECO:0000256" key="7">
    <source>
        <dbReference type="HAMAP-Rule" id="MF_00266"/>
    </source>
</evidence>
<evidence type="ECO:0000259" key="8">
    <source>
        <dbReference type="Pfam" id="PF02676"/>
    </source>
</evidence>
<dbReference type="OrthoDB" id="19299at2157"/>
<protein>
    <recommendedName>
        <fullName evidence="6 7">tRNA(Phe) 7-((3-amino-3-carboxypropyl)-4-demethylwyosine(37)-N(4))-methyltransferase</fullName>
        <ecNumber evidence="7">2.1.1.282</ecNumber>
    </recommendedName>
    <alternativeName>
        <fullName evidence="7">tRNA wyosine derivatives biosynthesis protein Taw3</fullName>
    </alternativeName>
</protein>
<dbReference type="PANTHER" id="PTHR48418:SF1">
    <property type="entry name" value="TRNA WYBUTOSINE-SYNTHESIZING PROTEIN 3"/>
    <property type="match status" value="1"/>
</dbReference>
<dbReference type="SUPFAM" id="SSF111278">
    <property type="entry name" value="SSo0622-like"/>
    <property type="match status" value="1"/>
</dbReference>
<comment type="function">
    <text evidence="7">S-adenosyl-L-methionine-dependent methyltransferase that acts as a component of the wyosine derivatives biosynthesis pathway. Probably methylates N-4 position of wybutosine-86 to produce wybutosine-72.</text>
</comment>
<accession>A0A830GZ67</accession>
<dbReference type="InterPro" id="IPR036602">
    <property type="entry name" value="tRNA_yW-synthesising-like_sf"/>
</dbReference>
<dbReference type="GO" id="GO:0030488">
    <property type="term" value="P:tRNA methylation"/>
    <property type="evidence" value="ECO:0007669"/>
    <property type="project" value="InterPro"/>
</dbReference>
<evidence type="ECO:0000256" key="6">
    <source>
        <dbReference type="ARBA" id="ARBA00030554"/>
    </source>
</evidence>
<dbReference type="InterPro" id="IPR003827">
    <property type="entry name" value="tRNA_yW-synthesising"/>
</dbReference>
<feature type="domain" description="tRNA wybutosine-synthesizing protein" evidence="8">
    <location>
        <begin position="6"/>
        <end position="191"/>
    </location>
</feature>
<comment type="similarity">
    <text evidence="1 7">Belongs to the TYW3 family.</text>
</comment>
<reference evidence="9" key="2">
    <citation type="submission" date="2020-09" db="EMBL/GenBank/DDBJ databases">
        <authorList>
            <person name="Sun Q."/>
            <person name="Ohkuma M."/>
        </authorList>
    </citation>
    <scope>NUCLEOTIDE SEQUENCE</scope>
    <source>
        <strain evidence="9">JCM 10088</strain>
    </source>
</reference>
<comment type="caution">
    <text evidence="9">The sequence shown here is derived from an EMBL/GenBank/DDBJ whole genome shotgun (WGS) entry which is preliminary data.</text>
</comment>
<dbReference type="RefSeq" id="WP_188596604.1">
    <property type="nucleotide sequence ID" value="NZ_BMNL01000003.1"/>
</dbReference>
<dbReference type="AlphaFoldDB" id="A0A830GZ67"/>
<reference evidence="9" key="1">
    <citation type="journal article" date="2014" name="Int. J. Syst. Evol. Microbiol.">
        <title>Complete genome sequence of Corynebacterium casei LMG S-19264T (=DSM 44701T), isolated from a smear-ripened cheese.</title>
        <authorList>
            <consortium name="US DOE Joint Genome Institute (JGI-PGF)"/>
            <person name="Walter F."/>
            <person name="Albersmeier A."/>
            <person name="Kalinowski J."/>
            <person name="Ruckert C."/>
        </authorList>
    </citation>
    <scope>NUCLEOTIDE SEQUENCE</scope>
    <source>
        <strain evidence="9">JCM 10088</strain>
    </source>
</reference>
<dbReference type="GO" id="GO:0031591">
    <property type="term" value="P:wybutosine biosynthetic process"/>
    <property type="evidence" value="ECO:0007669"/>
    <property type="project" value="InterPro"/>
</dbReference>
<dbReference type="HAMAP" id="MF_00266">
    <property type="entry name" value="TYW3_archaea"/>
    <property type="match status" value="1"/>
</dbReference>
<dbReference type="InterPro" id="IPR022908">
    <property type="entry name" value="Taw3"/>
</dbReference>
<keyword evidence="2 7" id="KW-0489">Methyltransferase</keyword>
<dbReference type="EC" id="2.1.1.282" evidence="7"/>
<dbReference type="Gene3D" id="3.30.1960.10">
    <property type="entry name" value="tRNA wybutosine-synthesizing-like"/>
    <property type="match status" value="1"/>
</dbReference>
<sequence length="224" mass="25356">MDPFKQKKIAFMERLEREAGLGRVDFDIMDVLRGINSLPDYFTTSSCSGRIMIASAERLGFSKSVRSMGSFELVSKWHRPVTMGEVREAMERLSDAWLMVRSAILHVVARRLDEAEELLRLARSSGFKHSGISSIKEWGYLVELLGEDRMDVPLKVRGKLIYDDLDPLVDAANETLMFAKLRLADLVRSIENALMSGGYPESRLIKVPYRQFKNEMGARPAGLP</sequence>
<evidence type="ECO:0000256" key="1">
    <source>
        <dbReference type="ARBA" id="ARBA00008569"/>
    </source>
</evidence>
<keyword evidence="5 7" id="KW-0819">tRNA processing</keyword>
<dbReference type="NCBIfam" id="NF003267">
    <property type="entry name" value="PRK04235.1-6"/>
    <property type="match status" value="1"/>
</dbReference>
<dbReference type="EMBL" id="BMNL01000003">
    <property type="protein sequence ID" value="GGP21353.1"/>
    <property type="molecule type" value="Genomic_DNA"/>
</dbReference>
<dbReference type="PANTHER" id="PTHR48418">
    <property type="entry name" value="TRNA WYBUTOSINE-SYNTHESIZING PROTEIN 3"/>
    <property type="match status" value="1"/>
</dbReference>
<comment type="catalytic activity">
    <reaction evidence="7">
        <text>4-demethyl-7-[(3S)-3-amino-3-carboxypropyl]wyosine(37) in tRNA(Phe) + S-adenosyl-L-methionine = 7-[(3S)-3-amino-3-carboxypropyl]wyosine(37) in tRNA(Phe) + S-adenosyl-L-homocysteine + H(+)</text>
        <dbReference type="Rhea" id="RHEA:36635"/>
        <dbReference type="Rhea" id="RHEA-COMP:10378"/>
        <dbReference type="Rhea" id="RHEA-COMP:10379"/>
        <dbReference type="ChEBI" id="CHEBI:15378"/>
        <dbReference type="ChEBI" id="CHEBI:57856"/>
        <dbReference type="ChEBI" id="CHEBI:59789"/>
        <dbReference type="ChEBI" id="CHEBI:73543"/>
        <dbReference type="ChEBI" id="CHEBI:73550"/>
        <dbReference type="EC" id="2.1.1.282"/>
    </reaction>
</comment>
<evidence type="ECO:0000313" key="10">
    <source>
        <dbReference type="Proteomes" id="UP000610960"/>
    </source>
</evidence>
<evidence type="ECO:0000256" key="5">
    <source>
        <dbReference type="ARBA" id="ARBA00022694"/>
    </source>
</evidence>
<name>A0A830GZ67_9CREN</name>
<organism evidence="9 10">
    <name type="scientific">Thermocladium modestius</name>
    <dbReference type="NCBI Taxonomy" id="62609"/>
    <lineage>
        <taxon>Archaea</taxon>
        <taxon>Thermoproteota</taxon>
        <taxon>Thermoprotei</taxon>
        <taxon>Thermoproteales</taxon>
        <taxon>Thermoproteaceae</taxon>
        <taxon>Thermocladium</taxon>
    </lineage>
</organism>
<evidence type="ECO:0000256" key="3">
    <source>
        <dbReference type="ARBA" id="ARBA00022679"/>
    </source>
</evidence>
<dbReference type="GO" id="GO:0008175">
    <property type="term" value="F:tRNA methyltransferase activity"/>
    <property type="evidence" value="ECO:0007669"/>
    <property type="project" value="InterPro"/>
</dbReference>
<proteinExistence type="inferred from homology"/>
<evidence type="ECO:0000256" key="2">
    <source>
        <dbReference type="ARBA" id="ARBA00022603"/>
    </source>
</evidence>
<evidence type="ECO:0000313" key="9">
    <source>
        <dbReference type="EMBL" id="GGP21353.1"/>
    </source>
</evidence>
<keyword evidence="4 7" id="KW-0949">S-adenosyl-L-methionine</keyword>
<dbReference type="Pfam" id="PF02676">
    <property type="entry name" value="TYW3"/>
    <property type="match status" value="1"/>
</dbReference>